<proteinExistence type="predicted"/>
<comment type="caution">
    <text evidence="3">The sequence shown here is derived from an EMBL/GenBank/DDBJ whole genome shotgun (WGS) entry which is preliminary data.</text>
</comment>
<name>A0A482WZ75_LAOST</name>
<dbReference type="InterPro" id="IPR028036">
    <property type="entry name" value="DMAC1-like_dom"/>
</dbReference>
<keyword evidence="4" id="KW-1185">Reference proteome</keyword>
<organism evidence="3 4">
    <name type="scientific">Laodelphax striatellus</name>
    <name type="common">Small brown planthopper</name>
    <name type="synonym">Delphax striatella</name>
    <dbReference type="NCBI Taxonomy" id="195883"/>
    <lineage>
        <taxon>Eukaryota</taxon>
        <taxon>Metazoa</taxon>
        <taxon>Ecdysozoa</taxon>
        <taxon>Arthropoda</taxon>
        <taxon>Hexapoda</taxon>
        <taxon>Insecta</taxon>
        <taxon>Pterygota</taxon>
        <taxon>Neoptera</taxon>
        <taxon>Paraneoptera</taxon>
        <taxon>Hemiptera</taxon>
        <taxon>Auchenorrhyncha</taxon>
        <taxon>Fulgoroidea</taxon>
        <taxon>Delphacidae</taxon>
        <taxon>Criomorphinae</taxon>
        <taxon>Laodelphax</taxon>
    </lineage>
</organism>
<dbReference type="AlphaFoldDB" id="A0A482WZ75"/>
<sequence length="71" mass="8031">MTKDVNQTDCMPCRLISGFGVFGMGIYVHFQARYYKNVFSKRITQSLGIGVCGIGIARLLDLPPFRKERKS</sequence>
<keyword evidence="1" id="KW-0472">Membrane</keyword>
<dbReference type="Proteomes" id="UP000291343">
    <property type="component" value="Unassembled WGS sequence"/>
</dbReference>
<evidence type="ECO:0000256" key="1">
    <source>
        <dbReference type="SAM" id="Phobius"/>
    </source>
</evidence>
<dbReference type="OrthoDB" id="6340866at2759"/>
<protein>
    <recommendedName>
        <fullName evidence="2">Distal membrane-arm assembly complex protein 1-like domain-containing protein</fullName>
    </recommendedName>
</protein>
<keyword evidence="1" id="KW-0812">Transmembrane</keyword>
<keyword evidence="1" id="KW-1133">Transmembrane helix</keyword>
<accession>A0A482WZ75</accession>
<feature type="domain" description="Distal membrane-arm assembly complex protein 1-like" evidence="2">
    <location>
        <begin position="9"/>
        <end position="55"/>
    </location>
</feature>
<dbReference type="InParanoid" id="A0A482WZ75"/>
<evidence type="ECO:0000313" key="3">
    <source>
        <dbReference type="EMBL" id="RZF38887.1"/>
    </source>
</evidence>
<evidence type="ECO:0000313" key="4">
    <source>
        <dbReference type="Proteomes" id="UP000291343"/>
    </source>
</evidence>
<evidence type="ECO:0000259" key="2">
    <source>
        <dbReference type="Pfam" id="PF15055"/>
    </source>
</evidence>
<reference evidence="3 4" key="1">
    <citation type="journal article" date="2017" name="Gigascience">
        <title>Genome sequence of the small brown planthopper, Laodelphax striatellus.</title>
        <authorList>
            <person name="Zhu J."/>
            <person name="Jiang F."/>
            <person name="Wang X."/>
            <person name="Yang P."/>
            <person name="Bao Y."/>
            <person name="Zhao W."/>
            <person name="Wang W."/>
            <person name="Lu H."/>
            <person name="Wang Q."/>
            <person name="Cui N."/>
            <person name="Li J."/>
            <person name="Chen X."/>
            <person name="Luo L."/>
            <person name="Yu J."/>
            <person name="Kang L."/>
            <person name="Cui F."/>
        </authorList>
    </citation>
    <scope>NUCLEOTIDE SEQUENCE [LARGE SCALE GENOMIC DNA]</scope>
    <source>
        <strain evidence="3">Lst14</strain>
    </source>
</reference>
<dbReference type="SMR" id="A0A482WZ75"/>
<dbReference type="EMBL" id="QKKF02021353">
    <property type="protein sequence ID" value="RZF38887.1"/>
    <property type="molecule type" value="Genomic_DNA"/>
</dbReference>
<dbReference type="Pfam" id="PF15055">
    <property type="entry name" value="DMAC1_Dmo2"/>
    <property type="match status" value="1"/>
</dbReference>
<feature type="transmembrane region" description="Helical" evidence="1">
    <location>
        <begin position="12"/>
        <end position="30"/>
    </location>
</feature>
<gene>
    <name evidence="3" type="ORF">LSTR_LSTR017438</name>
</gene>